<gene>
    <name evidence="4" type="ORF">SAMN04489732_14213</name>
</gene>
<feature type="domain" description="Methyltransferase" evidence="3">
    <location>
        <begin position="48"/>
        <end position="139"/>
    </location>
</feature>
<accession>A0A1H8YQ82</accession>
<keyword evidence="4" id="KW-0830">Ubiquinone</keyword>
<dbReference type="Gene3D" id="3.40.50.150">
    <property type="entry name" value="Vaccinia Virus protein VP39"/>
    <property type="match status" value="1"/>
</dbReference>
<dbReference type="InterPro" id="IPR041698">
    <property type="entry name" value="Methyltransf_25"/>
</dbReference>
<protein>
    <submittedName>
        <fullName evidence="4">Ubiquinone/menaquinone biosynthesis C-methylase UbiE</fullName>
    </submittedName>
</protein>
<dbReference type="PANTHER" id="PTHR43861:SF1">
    <property type="entry name" value="TRANS-ACONITATE 2-METHYLTRANSFERASE"/>
    <property type="match status" value="1"/>
</dbReference>
<sequence length="225" mass="24296">MTTTYWNRYALGAANAAPDDESAPSVRWTQYPSHGPGIELLGDPRSSLELGCGRGDAVAALAARGVDATGVDLSGTQCEQARRRWGHVAGARFEHADVLEFLGAADRTWDAIYSIWGAIWFLDPALVLPLVRKHLAPGGKLVFSHAPPVPGAYGIQGMYGAAFTADPLWVYRWSYEPDVWAELLRRNGFGNIHARVEAAPESGKLGTLIVEAERRPGPARVSPHG</sequence>
<dbReference type="Pfam" id="PF13649">
    <property type="entry name" value="Methyltransf_25"/>
    <property type="match status" value="1"/>
</dbReference>
<dbReference type="AlphaFoldDB" id="A0A1H8YQ82"/>
<dbReference type="Proteomes" id="UP000198582">
    <property type="component" value="Unassembled WGS sequence"/>
</dbReference>
<name>A0A1H8YQ82_9PSEU</name>
<evidence type="ECO:0000256" key="2">
    <source>
        <dbReference type="ARBA" id="ARBA00022679"/>
    </source>
</evidence>
<reference evidence="4 5" key="1">
    <citation type="submission" date="2016-10" db="EMBL/GenBank/DDBJ databases">
        <authorList>
            <person name="de Groot N.N."/>
        </authorList>
    </citation>
    <scope>NUCLEOTIDE SEQUENCE [LARGE SCALE GENOMIC DNA]</scope>
    <source>
        <strain evidence="4 5">DSM 44993</strain>
    </source>
</reference>
<dbReference type="CDD" id="cd02440">
    <property type="entry name" value="AdoMet_MTases"/>
    <property type="match status" value="1"/>
</dbReference>
<proteinExistence type="predicted"/>
<keyword evidence="2" id="KW-0808">Transferase</keyword>
<evidence type="ECO:0000256" key="1">
    <source>
        <dbReference type="ARBA" id="ARBA00022603"/>
    </source>
</evidence>
<dbReference type="GO" id="GO:0032259">
    <property type="term" value="P:methylation"/>
    <property type="evidence" value="ECO:0007669"/>
    <property type="project" value="UniProtKB-KW"/>
</dbReference>
<dbReference type="STRING" id="394193.SAMN04489732_14213"/>
<dbReference type="OrthoDB" id="22151at2"/>
<dbReference type="SUPFAM" id="SSF53335">
    <property type="entry name" value="S-adenosyl-L-methionine-dependent methyltransferases"/>
    <property type="match status" value="1"/>
</dbReference>
<dbReference type="GO" id="GO:0008168">
    <property type="term" value="F:methyltransferase activity"/>
    <property type="evidence" value="ECO:0007669"/>
    <property type="project" value="UniProtKB-KW"/>
</dbReference>
<evidence type="ECO:0000259" key="3">
    <source>
        <dbReference type="Pfam" id="PF13649"/>
    </source>
</evidence>
<keyword evidence="1 4" id="KW-0489">Methyltransferase</keyword>
<dbReference type="InterPro" id="IPR029063">
    <property type="entry name" value="SAM-dependent_MTases_sf"/>
</dbReference>
<dbReference type="PANTHER" id="PTHR43861">
    <property type="entry name" value="TRANS-ACONITATE 2-METHYLTRANSFERASE-RELATED"/>
    <property type="match status" value="1"/>
</dbReference>
<dbReference type="EMBL" id="FOEF01000042">
    <property type="protein sequence ID" value="SEP54289.1"/>
    <property type="molecule type" value="Genomic_DNA"/>
</dbReference>
<evidence type="ECO:0000313" key="4">
    <source>
        <dbReference type="EMBL" id="SEP54289.1"/>
    </source>
</evidence>
<evidence type="ECO:0000313" key="5">
    <source>
        <dbReference type="Proteomes" id="UP000198582"/>
    </source>
</evidence>
<keyword evidence="5" id="KW-1185">Reference proteome</keyword>
<dbReference type="RefSeq" id="WP_091629485.1">
    <property type="nucleotide sequence ID" value="NZ_FOEF01000042.1"/>
</dbReference>
<organism evidence="4 5">
    <name type="scientific">Amycolatopsis saalfeldensis</name>
    <dbReference type="NCBI Taxonomy" id="394193"/>
    <lineage>
        <taxon>Bacteria</taxon>
        <taxon>Bacillati</taxon>
        <taxon>Actinomycetota</taxon>
        <taxon>Actinomycetes</taxon>
        <taxon>Pseudonocardiales</taxon>
        <taxon>Pseudonocardiaceae</taxon>
        <taxon>Amycolatopsis</taxon>
    </lineage>
</organism>